<evidence type="ECO:0000256" key="6">
    <source>
        <dbReference type="ARBA" id="ARBA00023236"/>
    </source>
</evidence>
<keyword evidence="4 7" id="KW-0068">Autocatalytic cleavage</keyword>
<keyword evidence="3 7" id="KW-0378">Hydrolase</keyword>
<name>A0A3B7R0G2_9BACT</name>
<proteinExistence type="inferred from homology"/>
<evidence type="ECO:0000256" key="5">
    <source>
        <dbReference type="ARBA" id="ARBA00023204"/>
    </source>
</evidence>
<evidence type="ECO:0000259" key="8">
    <source>
        <dbReference type="Pfam" id="PF00717"/>
    </source>
</evidence>
<dbReference type="PRINTS" id="PR00726">
    <property type="entry name" value="LEXASERPTASE"/>
</dbReference>
<dbReference type="EMBL" id="CP032317">
    <property type="protein sequence ID" value="AYA36943.1"/>
    <property type="molecule type" value="Genomic_DNA"/>
</dbReference>
<dbReference type="GO" id="GO:0016787">
    <property type="term" value="F:hydrolase activity"/>
    <property type="evidence" value="ECO:0007669"/>
    <property type="project" value="UniProtKB-KW"/>
</dbReference>
<keyword evidence="6" id="KW-0742">SOS response</keyword>
<sequence length="160" mass="17731">MTRITPFSISTDWAGFTLPLFACVVPAGFPSPADDHLDAPLNLHELLFAHPASTFLARVTGDSMNGAGIRHNDIIAVDRALEPADGCIVVAVLDGEHTVKRLRREGTQTWLEPENPRYPVIRLHEGSELIVFGVVTHVIHAFREKRSRVLGQVPNQRRRA</sequence>
<evidence type="ECO:0000256" key="3">
    <source>
        <dbReference type="ARBA" id="ARBA00022801"/>
    </source>
</evidence>
<comment type="similarity">
    <text evidence="1 7">Belongs to the peptidase S24 family.</text>
</comment>
<keyword evidence="10" id="KW-1185">Reference proteome</keyword>
<organism evidence="9 10">
    <name type="scientific">Hymenobacter oligotrophus</name>
    <dbReference type="NCBI Taxonomy" id="2319843"/>
    <lineage>
        <taxon>Bacteria</taxon>
        <taxon>Pseudomonadati</taxon>
        <taxon>Bacteroidota</taxon>
        <taxon>Cytophagia</taxon>
        <taxon>Cytophagales</taxon>
        <taxon>Hymenobacteraceae</taxon>
        <taxon>Hymenobacter</taxon>
    </lineage>
</organism>
<dbReference type="PANTHER" id="PTHR33516">
    <property type="entry name" value="LEXA REPRESSOR"/>
    <property type="match status" value="1"/>
</dbReference>
<dbReference type="Gene3D" id="2.10.109.10">
    <property type="entry name" value="Umud Fragment, subunit A"/>
    <property type="match status" value="1"/>
</dbReference>
<dbReference type="GO" id="GO:0003677">
    <property type="term" value="F:DNA binding"/>
    <property type="evidence" value="ECO:0007669"/>
    <property type="project" value="InterPro"/>
</dbReference>
<evidence type="ECO:0000256" key="1">
    <source>
        <dbReference type="ARBA" id="ARBA00007484"/>
    </source>
</evidence>
<dbReference type="Proteomes" id="UP000262802">
    <property type="component" value="Chromosome"/>
</dbReference>
<dbReference type="GO" id="GO:0009432">
    <property type="term" value="P:SOS response"/>
    <property type="evidence" value="ECO:0007669"/>
    <property type="project" value="UniProtKB-KW"/>
</dbReference>
<dbReference type="InterPro" id="IPR006197">
    <property type="entry name" value="Peptidase_S24_LexA"/>
</dbReference>
<evidence type="ECO:0000313" key="9">
    <source>
        <dbReference type="EMBL" id="AYA36943.1"/>
    </source>
</evidence>
<dbReference type="KEGG" id="hyh:D3Y59_07655"/>
<accession>A0A3B7R0G2</accession>
<dbReference type="OrthoDB" id="9787787at2"/>
<dbReference type="CDD" id="cd06529">
    <property type="entry name" value="S24_LexA-like"/>
    <property type="match status" value="1"/>
</dbReference>
<evidence type="ECO:0000256" key="4">
    <source>
        <dbReference type="ARBA" id="ARBA00022813"/>
    </source>
</evidence>
<evidence type="ECO:0000313" key="10">
    <source>
        <dbReference type="Proteomes" id="UP000262802"/>
    </source>
</evidence>
<dbReference type="Pfam" id="PF00717">
    <property type="entry name" value="Peptidase_S24"/>
    <property type="match status" value="1"/>
</dbReference>
<dbReference type="GO" id="GO:0006355">
    <property type="term" value="P:regulation of DNA-templated transcription"/>
    <property type="evidence" value="ECO:0007669"/>
    <property type="project" value="InterPro"/>
</dbReference>
<dbReference type="AlphaFoldDB" id="A0A3B7R0G2"/>
<reference evidence="9 10" key="1">
    <citation type="submission" date="2018-09" db="EMBL/GenBank/DDBJ databases">
        <title>Hymenobacter medium sp. nov., isolated from R2A medium.</title>
        <authorList>
            <person name="Yingchao G."/>
        </authorList>
    </citation>
    <scope>NUCLEOTIDE SEQUENCE [LARGE SCALE GENOMIC DNA]</scope>
    <source>
        <strain evidence="10">sh-6</strain>
    </source>
</reference>
<feature type="domain" description="Peptidase S24/S26A/S26B/S26C" evidence="8">
    <location>
        <begin position="24"/>
        <end position="135"/>
    </location>
</feature>
<dbReference type="SUPFAM" id="SSF51306">
    <property type="entry name" value="LexA/Signal peptidase"/>
    <property type="match status" value="1"/>
</dbReference>
<dbReference type="InterPro" id="IPR039418">
    <property type="entry name" value="LexA-like"/>
</dbReference>
<dbReference type="InterPro" id="IPR015927">
    <property type="entry name" value="Peptidase_S24_S26A/B/C"/>
</dbReference>
<gene>
    <name evidence="9" type="ORF">D3Y59_07655</name>
</gene>
<dbReference type="InterPro" id="IPR050077">
    <property type="entry name" value="LexA_repressor"/>
</dbReference>
<dbReference type="InterPro" id="IPR036286">
    <property type="entry name" value="LexA/Signal_pep-like_sf"/>
</dbReference>
<dbReference type="RefSeq" id="WP_119444521.1">
    <property type="nucleotide sequence ID" value="NZ_CP032317.1"/>
</dbReference>
<dbReference type="NCBIfam" id="NF007621">
    <property type="entry name" value="PRK10276.1"/>
    <property type="match status" value="1"/>
</dbReference>
<evidence type="ECO:0000256" key="2">
    <source>
        <dbReference type="ARBA" id="ARBA00022763"/>
    </source>
</evidence>
<keyword evidence="5" id="KW-0234">DNA repair</keyword>
<evidence type="ECO:0000256" key="7">
    <source>
        <dbReference type="RuleBase" id="RU003991"/>
    </source>
</evidence>
<keyword evidence="2" id="KW-0227">DNA damage</keyword>
<dbReference type="PANTHER" id="PTHR33516:SF2">
    <property type="entry name" value="LEXA REPRESSOR-RELATED"/>
    <property type="match status" value="1"/>
</dbReference>
<dbReference type="GO" id="GO:0006281">
    <property type="term" value="P:DNA repair"/>
    <property type="evidence" value="ECO:0007669"/>
    <property type="project" value="UniProtKB-KW"/>
</dbReference>
<protein>
    <recommendedName>
        <fullName evidence="8">Peptidase S24/S26A/S26B/S26C domain-containing protein</fullName>
    </recommendedName>
</protein>